<dbReference type="CDD" id="cd04647">
    <property type="entry name" value="LbH_MAT_like"/>
    <property type="match status" value="1"/>
</dbReference>
<evidence type="ECO:0000256" key="2">
    <source>
        <dbReference type="ARBA" id="ARBA00022737"/>
    </source>
</evidence>
<keyword evidence="6" id="KW-1185">Reference proteome</keyword>
<dbReference type="InterPro" id="IPR001451">
    <property type="entry name" value="Hexapep"/>
</dbReference>
<evidence type="ECO:0000313" key="4">
    <source>
        <dbReference type="EMBL" id="PSU25230.1"/>
    </source>
</evidence>
<organism evidence="5 7">
    <name type="scientific">Photobacterium phosphoreum</name>
    <dbReference type="NCBI Taxonomy" id="659"/>
    <lineage>
        <taxon>Bacteria</taxon>
        <taxon>Pseudomonadati</taxon>
        <taxon>Pseudomonadota</taxon>
        <taxon>Gammaproteobacteria</taxon>
        <taxon>Vibrionales</taxon>
        <taxon>Vibrionaceae</taxon>
        <taxon>Photobacterium</taxon>
    </lineage>
</organism>
<dbReference type="SUPFAM" id="SSF51161">
    <property type="entry name" value="Trimeric LpxA-like enzymes"/>
    <property type="match status" value="1"/>
</dbReference>
<evidence type="ECO:0000313" key="6">
    <source>
        <dbReference type="Proteomes" id="UP000241405"/>
    </source>
</evidence>
<dbReference type="PANTHER" id="PTHR23416">
    <property type="entry name" value="SIALIC ACID SYNTHASE-RELATED"/>
    <property type="match status" value="1"/>
</dbReference>
<reference evidence="6 7" key="1">
    <citation type="submission" date="2018-03" db="EMBL/GenBank/DDBJ databases">
        <title>Whole genome sequencing of Histamine producing bacteria.</title>
        <authorList>
            <person name="Butler K."/>
        </authorList>
    </citation>
    <scope>NUCLEOTIDE SEQUENCE [LARGE SCALE GENOMIC DNA]</scope>
    <source>
        <strain evidence="5 7">FS-6.1</strain>
        <strain evidence="4 6">FS-6.2</strain>
    </source>
</reference>
<evidence type="ECO:0000256" key="3">
    <source>
        <dbReference type="ARBA" id="ARBA00023315"/>
    </source>
</evidence>
<dbReference type="InterPro" id="IPR018357">
    <property type="entry name" value="Hexapep_transf_CS"/>
</dbReference>
<keyword evidence="3 5" id="KW-0012">Acyltransferase</keyword>
<dbReference type="Gene3D" id="2.160.10.10">
    <property type="entry name" value="Hexapeptide repeat proteins"/>
    <property type="match status" value="1"/>
</dbReference>
<dbReference type="EMBL" id="PYMO01000008">
    <property type="protein sequence ID" value="PSU25230.1"/>
    <property type="molecule type" value="Genomic_DNA"/>
</dbReference>
<dbReference type="InterPro" id="IPR051159">
    <property type="entry name" value="Hexapeptide_acetyltransf"/>
</dbReference>
<keyword evidence="1 5" id="KW-0808">Transferase</keyword>
<dbReference type="PROSITE" id="PS00101">
    <property type="entry name" value="HEXAPEP_TRANSFERASES"/>
    <property type="match status" value="1"/>
</dbReference>
<comment type="caution">
    <text evidence="5">The sequence shown here is derived from an EMBL/GenBank/DDBJ whole genome shotgun (WGS) entry which is preliminary data.</text>
</comment>
<dbReference type="Pfam" id="PF00132">
    <property type="entry name" value="Hexapep"/>
    <property type="match status" value="1"/>
</dbReference>
<dbReference type="RefSeq" id="WP_107189947.1">
    <property type="nucleotide sequence ID" value="NZ_PYMN01000009.1"/>
</dbReference>
<accession>A0A2T3JSB7</accession>
<dbReference type="InterPro" id="IPR011004">
    <property type="entry name" value="Trimer_LpxA-like_sf"/>
</dbReference>
<dbReference type="Proteomes" id="UP000241618">
    <property type="component" value="Unassembled WGS sequence"/>
</dbReference>
<dbReference type="Proteomes" id="UP000241405">
    <property type="component" value="Unassembled WGS sequence"/>
</dbReference>
<evidence type="ECO:0000256" key="1">
    <source>
        <dbReference type="ARBA" id="ARBA00022679"/>
    </source>
</evidence>
<dbReference type="EMBL" id="PYMP01000009">
    <property type="protein sequence ID" value="PSU52028.1"/>
    <property type="molecule type" value="Genomic_DNA"/>
</dbReference>
<dbReference type="AlphaFoldDB" id="A0A2T3JSB7"/>
<sequence>MNIFIIFIKSLFCSSLVFISQYKNNTVIIGKHKKSVIKIRFKGHKNNQVKIEKGFKGKLTINFSGNNNKVLIRKNVTLSGSKINITQSNSQLIIGNDVTIGHNNKISINDYIGSPSIKISDDCMISSNVEIRTYDSHPIYNLNDEIINADNQDIVIKQHVWIGQDVKIMKNVTIGQGSIIGAGSIVTKTIPNNCVAVGIPAKVIRKNDFYWSREPMKEYIKQAKELSY</sequence>
<gene>
    <name evidence="5" type="ORF">C9J18_11280</name>
    <name evidence="4" type="ORF">CTM96_09845</name>
</gene>
<evidence type="ECO:0000313" key="5">
    <source>
        <dbReference type="EMBL" id="PSU52028.1"/>
    </source>
</evidence>
<dbReference type="GO" id="GO:0016746">
    <property type="term" value="F:acyltransferase activity"/>
    <property type="evidence" value="ECO:0007669"/>
    <property type="project" value="UniProtKB-KW"/>
</dbReference>
<proteinExistence type="predicted"/>
<name>A0A2T3JSB7_PHOPO</name>
<dbReference type="PANTHER" id="PTHR23416:SF78">
    <property type="entry name" value="LIPOPOLYSACCHARIDE BIOSYNTHESIS O-ACETYL TRANSFERASE WBBJ-RELATED"/>
    <property type="match status" value="1"/>
</dbReference>
<protein>
    <submittedName>
        <fullName evidence="5">Acyltransferase</fullName>
    </submittedName>
</protein>
<keyword evidence="2" id="KW-0677">Repeat</keyword>
<evidence type="ECO:0000313" key="7">
    <source>
        <dbReference type="Proteomes" id="UP000241618"/>
    </source>
</evidence>